<evidence type="ECO:0000256" key="6">
    <source>
        <dbReference type="ARBA" id="ARBA00031749"/>
    </source>
</evidence>
<dbReference type="SUPFAM" id="SSF52540">
    <property type="entry name" value="P-loop containing nucleoside triphosphate hydrolases"/>
    <property type="match status" value="1"/>
</dbReference>
<dbReference type="InterPro" id="IPR027417">
    <property type="entry name" value="P-loop_NTPase"/>
</dbReference>
<dbReference type="Gene3D" id="1.20.272.10">
    <property type="match status" value="1"/>
</dbReference>
<dbReference type="Gene3D" id="3.40.50.300">
    <property type="entry name" value="P-loop containing nucleotide triphosphate hydrolases"/>
    <property type="match status" value="1"/>
</dbReference>
<comment type="similarity">
    <text evidence="1">Belongs to the activator 1 small subunits family. RfcS subfamily.</text>
</comment>
<evidence type="ECO:0000256" key="4">
    <source>
        <dbReference type="ARBA" id="ARBA00022741"/>
    </source>
</evidence>
<dbReference type="Pfam" id="PF08542">
    <property type="entry name" value="Rep_fac_C"/>
    <property type="match status" value="1"/>
</dbReference>
<reference evidence="8" key="1">
    <citation type="submission" date="2016-05" db="EMBL/GenBank/DDBJ databases">
        <title>Microbial consortia oxidize butane by reversing methanogenesis.</title>
        <authorList>
            <person name="Laso-Perez R."/>
            <person name="Richter M."/>
            <person name="Wegener G."/>
            <person name="Musat F."/>
        </authorList>
    </citation>
    <scope>NUCLEOTIDE SEQUENCE [LARGE SCALE GENOMIC DNA]</scope>
    <source>
        <strain evidence="8">BOX2</strain>
    </source>
</reference>
<dbReference type="InterPro" id="IPR008921">
    <property type="entry name" value="DNA_pol3_clamp-load_cplx_C"/>
</dbReference>
<comment type="caution">
    <text evidence="8">The sequence shown here is derived from an EMBL/GenBank/DDBJ whole genome shotgun (WGS) entry which is preliminary data.</text>
</comment>
<evidence type="ECO:0000256" key="3">
    <source>
        <dbReference type="ARBA" id="ARBA00022705"/>
    </source>
</evidence>
<dbReference type="Gene3D" id="1.10.8.60">
    <property type="match status" value="1"/>
</dbReference>
<dbReference type="EMBL" id="LYOS01000004">
    <property type="protein sequence ID" value="OFV67373.1"/>
    <property type="molecule type" value="Genomic_DNA"/>
</dbReference>
<dbReference type="Proteomes" id="UP000186940">
    <property type="component" value="Unassembled WGS sequence"/>
</dbReference>
<dbReference type="AlphaFoldDB" id="A0A1F2P826"/>
<keyword evidence="5" id="KW-0067">ATP-binding</keyword>
<evidence type="ECO:0000259" key="7">
    <source>
        <dbReference type="SMART" id="SM00382"/>
    </source>
</evidence>
<sequence length="326" mass="37162">MSEVWIDKYRPKSFDEVLGQSAVVNRIRSYVEAGTIPNLLFHGREGVGKSTLVYLIAKGIYGGGFEDNLTEIDASDFFNRGKAYLEADPRFEHFYEKNKPVIETFKEVINEYASLMPIDADFKIIFFRNADALTLDAQQALRRMIERYNRTCRFIFTTKRPSKIIPPLRSRALNLYLGKIEDELIEEHLKKIMEKEGLTFDEKTLQTIISRASGSLGQAIYALQYYSLAGKLPEIRDDKIDELLSLSLSGDFVEVAKMIEALTADSGFTGYEVIDMIHDRITSGDRPLSKQLEEVILIMADFDMRIIEGANERIQLEALLSKISEV</sequence>
<proteinExistence type="inferred from homology"/>
<dbReference type="GO" id="GO:0006261">
    <property type="term" value="P:DNA-templated DNA replication"/>
    <property type="evidence" value="ECO:0007669"/>
    <property type="project" value="TreeGrafter"/>
</dbReference>
<dbReference type="SMART" id="SM00382">
    <property type="entry name" value="AAA"/>
    <property type="match status" value="1"/>
</dbReference>
<dbReference type="GO" id="GO:0003677">
    <property type="term" value="F:DNA binding"/>
    <property type="evidence" value="ECO:0007669"/>
    <property type="project" value="InterPro"/>
</dbReference>
<dbReference type="GO" id="GO:0005524">
    <property type="term" value="F:ATP binding"/>
    <property type="evidence" value="ECO:0007669"/>
    <property type="project" value="UniProtKB-KW"/>
</dbReference>
<feature type="domain" description="AAA+ ATPase" evidence="7">
    <location>
        <begin position="35"/>
        <end position="187"/>
    </location>
</feature>
<keyword evidence="4" id="KW-0547">Nucleotide-binding</keyword>
<gene>
    <name evidence="8" type="ORF">SCAL_001291</name>
</gene>
<dbReference type="GO" id="GO:0005663">
    <property type="term" value="C:DNA replication factor C complex"/>
    <property type="evidence" value="ECO:0007669"/>
    <property type="project" value="TreeGrafter"/>
</dbReference>
<dbReference type="Pfam" id="PF00004">
    <property type="entry name" value="AAA"/>
    <property type="match status" value="1"/>
</dbReference>
<dbReference type="InterPro" id="IPR050238">
    <property type="entry name" value="DNA_Rep/Repair_Clamp_Loader"/>
</dbReference>
<evidence type="ECO:0000256" key="1">
    <source>
        <dbReference type="ARBA" id="ARBA00009668"/>
    </source>
</evidence>
<evidence type="ECO:0000313" key="8">
    <source>
        <dbReference type="EMBL" id="OFV67373.1"/>
    </source>
</evidence>
<dbReference type="PANTHER" id="PTHR11669:SF20">
    <property type="entry name" value="REPLICATION FACTOR C SUBUNIT 4"/>
    <property type="match status" value="1"/>
</dbReference>
<keyword evidence="3" id="KW-0235">DNA replication</keyword>
<dbReference type="GO" id="GO:0006281">
    <property type="term" value="P:DNA repair"/>
    <property type="evidence" value="ECO:0007669"/>
    <property type="project" value="TreeGrafter"/>
</dbReference>
<accession>A0A1F2P826</accession>
<dbReference type="SUPFAM" id="SSF48019">
    <property type="entry name" value="post-AAA+ oligomerization domain-like"/>
    <property type="match status" value="1"/>
</dbReference>
<dbReference type="CDD" id="cd00009">
    <property type="entry name" value="AAA"/>
    <property type="match status" value="1"/>
</dbReference>
<dbReference type="InterPro" id="IPR003593">
    <property type="entry name" value="AAA+_ATPase"/>
</dbReference>
<dbReference type="GO" id="GO:0016887">
    <property type="term" value="F:ATP hydrolysis activity"/>
    <property type="evidence" value="ECO:0007669"/>
    <property type="project" value="InterPro"/>
</dbReference>
<evidence type="ECO:0000313" key="9">
    <source>
        <dbReference type="Proteomes" id="UP000186940"/>
    </source>
</evidence>
<dbReference type="NCBIfam" id="NF009067">
    <property type="entry name" value="PRK12402.1"/>
    <property type="match status" value="1"/>
</dbReference>
<dbReference type="PANTHER" id="PTHR11669">
    <property type="entry name" value="REPLICATION FACTOR C / DNA POLYMERASE III GAMMA-TAU SUBUNIT"/>
    <property type="match status" value="1"/>
</dbReference>
<name>A0A1F2P826_9EURY</name>
<dbReference type="InterPro" id="IPR013748">
    <property type="entry name" value="Rep_factorC_C"/>
</dbReference>
<protein>
    <recommendedName>
        <fullName evidence="2">Replication factor C small subunit</fullName>
    </recommendedName>
    <alternativeName>
        <fullName evidence="6">Clamp loader small subunit</fullName>
    </alternativeName>
</protein>
<organism evidence="8 9">
    <name type="scientific">Candidatus Syntropharchaeum caldarium</name>
    <dbReference type="NCBI Taxonomy" id="1838285"/>
    <lineage>
        <taxon>Archaea</taxon>
        <taxon>Methanobacteriati</taxon>
        <taxon>Methanobacteriota</taxon>
        <taxon>Stenosarchaea group</taxon>
        <taxon>Methanomicrobia</taxon>
        <taxon>Methanosarcinales</taxon>
        <taxon>ANME-2 cluster</taxon>
        <taxon>Candidatus Syntropharchaeum</taxon>
    </lineage>
</organism>
<dbReference type="GO" id="GO:0003689">
    <property type="term" value="F:DNA clamp loader activity"/>
    <property type="evidence" value="ECO:0007669"/>
    <property type="project" value="TreeGrafter"/>
</dbReference>
<keyword evidence="9" id="KW-1185">Reference proteome</keyword>
<dbReference type="InterPro" id="IPR003959">
    <property type="entry name" value="ATPase_AAA_core"/>
</dbReference>
<dbReference type="STRING" id="1838285.SCAL_001291"/>
<evidence type="ECO:0000256" key="5">
    <source>
        <dbReference type="ARBA" id="ARBA00022840"/>
    </source>
</evidence>
<evidence type="ECO:0000256" key="2">
    <source>
        <dbReference type="ARBA" id="ARBA00014164"/>
    </source>
</evidence>